<dbReference type="KEGG" id="ddz:DSYM_07560"/>
<evidence type="ECO:0000313" key="2">
    <source>
        <dbReference type="Proteomes" id="UP000662914"/>
    </source>
</evidence>
<dbReference type="AlphaFoldDB" id="A0A809RUH4"/>
<proteinExistence type="predicted"/>
<reference evidence="1" key="1">
    <citation type="journal article" name="DNA Res.">
        <title>The physiological potential of anammox bacteria as revealed by their core genome structure.</title>
        <authorList>
            <person name="Okubo T."/>
            <person name="Toyoda A."/>
            <person name="Fukuhara K."/>
            <person name="Uchiyama I."/>
            <person name="Harigaya Y."/>
            <person name="Kuroiwa M."/>
            <person name="Suzuki T."/>
            <person name="Murakami Y."/>
            <person name="Suwa Y."/>
            <person name="Takami H."/>
        </authorList>
    </citation>
    <scope>NUCLEOTIDE SEQUENCE</scope>
    <source>
        <strain evidence="1">317325-3</strain>
    </source>
</reference>
<sequence>MKKILELNTGLFPDAQTVSAALRQMEAAHRVESIDVRRRDMTDEAWDRVIEAILGSDLTITI</sequence>
<name>A0A809RUH4_9PROT</name>
<gene>
    <name evidence="1" type="ORF">DSYM_07560</name>
</gene>
<accession>A0A809RUH4</accession>
<protein>
    <submittedName>
        <fullName evidence="1">Uncharacterized protein</fullName>
    </submittedName>
</protein>
<dbReference type="EMBL" id="AP021857">
    <property type="protein sequence ID" value="BBO20057.1"/>
    <property type="molecule type" value="Genomic_DNA"/>
</dbReference>
<evidence type="ECO:0000313" key="1">
    <source>
        <dbReference type="EMBL" id="BBO20057.1"/>
    </source>
</evidence>
<organism evidence="1 2">
    <name type="scientific">Candidatus Desulfobacillus denitrificans</name>
    <dbReference type="NCBI Taxonomy" id="2608985"/>
    <lineage>
        <taxon>Bacteria</taxon>
        <taxon>Pseudomonadati</taxon>
        <taxon>Pseudomonadota</taxon>
        <taxon>Betaproteobacteria</taxon>
        <taxon>Candidatus Desulfobacillus</taxon>
    </lineage>
</organism>
<dbReference type="Proteomes" id="UP000662914">
    <property type="component" value="Chromosome"/>
</dbReference>